<keyword evidence="2" id="KW-1185">Reference proteome</keyword>
<evidence type="ECO:0000313" key="1">
    <source>
        <dbReference type="EMBL" id="KGN74975.1"/>
    </source>
</evidence>
<dbReference type="EMBL" id="JRFA01000009">
    <property type="protein sequence ID" value="KGN74975.1"/>
    <property type="molecule type" value="Genomic_DNA"/>
</dbReference>
<evidence type="ECO:0008006" key="3">
    <source>
        <dbReference type="Google" id="ProtNLM"/>
    </source>
</evidence>
<dbReference type="AlphaFoldDB" id="A0A0A2EBZ2"/>
<sequence length="61" mass="7335">MYGKNENWSKLPSLLQFDLTKTLTMKNLTFFIDKYSIELLTNQIFTKQKQTKMLIFNKRAK</sequence>
<comment type="caution">
    <text evidence="1">The sequence shown here is derived from an EMBL/GenBank/DDBJ whole genome shotgun (WGS) entry which is preliminary data.</text>
</comment>
<dbReference type="Proteomes" id="UP000030103">
    <property type="component" value="Unassembled WGS sequence"/>
</dbReference>
<protein>
    <recommendedName>
        <fullName evidence="3">Transposase</fullName>
    </recommendedName>
</protein>
<accession>A0A0A2EBZ2</accession>
<proteinExistence type="predicted"/>
<evidence type="ECO:0000313" key="2">
    <source>
        <dbReference type="Proteomes" id="UP000030103"/>
    </source>
</evidence>
<organism evidence="1 2">
    <name type="scientific">Porphyromonas macacae</name>
    <dbReference type="NCBI Taxonomy" id="28115"/>
    <lineage>
        <taxon>Bacteria</taxon>
        <taxon>Pseudomonadati</taxon>
        <taxon>Bacteroidota</taxon>
        <taxon>Bacteroidia</taxon>
        <taxon>Bacteroidales</taxon>
        <taxon>Porphyromonadaceae</taxon>
        <taxon>Porphyromonas</taxon>
    </lineage>
</organism>
<name>A0A0A2EBZ2_9PORP</name>
<reference evidence="1 2" key="1">
    <citation type="submission" date="2014-09" db="EMBL/GenBank/DDBJ databases">
        <title>Draft Genome Sequence of Porphyromonas macacae COT-192_OH2859.</title>
        <authorList>
            <person name="Wallis C."/>
            <person name="Deusch O."/>
            <person name="O'Flynn C."/>
            <person name="Davis I."/>
            <person name="Horsfall A."/>
            <person name="Kirkwood N."/>
            <person name="Harris S."/>
            <person name="Eisen J.A."/>
            <person name="Coil D.A."/>
            <person name="Darling A.E."/>
            <person name="Jospin G."/>
            <person name="Alexiev A."/>
        </authorList>
    </citation>
    <scope>NUCLEOTIDE SEQUENCE [LARGE SCALE GENOMIC DNA]</scope>
    <source>
        <strain evidence="2">COT-192 OH2859</strain>
    </source>
</reference>
<gene>
    <name evidence="1" type="ORF">HQ47_03445</name>
</gene>